<evidence type="ECO:0000313" key="1">
    <source>
        <dbReference type="EMBL" id="KAJ1199848.1"/>
    </source>
</evidence>
<organism evidence="1 2">
    <name type="scientific">Pleurodeles waltl</name>
    <name type="common">Iberian ribbed newt</name>
    <dbReference type="NCBI Taxonomy" id="8319"/>
    <lineage>
        <taxon>Eukaryota</taxon>
        <taxon>Metazoa</taxon>
        <taxon>Chordata</taxon>
        <taxon>Craniata</taxon>
        <taxon>Vertebrata</taxon>
        <taxon>Euteleostomi</taxon>
        <taxon>Amphibia</taxon>
        <taxon>Batrachia</taxon>
        <taxon>Caudata</taxon>
        <taxon>Salamandroidea</taxon>
        <taxon>Salamandridae</taxon>
        <taxon>Pleurodelinae</taxon>
        <taxon>Pleurodeles</taxon>
    </lineage>
</organism>
<protein>
    <submittedName>
        <fullName evidence="1">Uncharacterized protein</fullName>
    </submittedName>
</protein>
<dbReference type="EMBL" id="JANPWB010000003">
    <property type="protein sequence ID" value="KAJ1199848.1"/>
    <property type="molecule type" value="Genomic_DNA"/>
</dbReference>
<keyword evidence="2" id="KW-1185">Reference proteome</keyword>
<accession>A0AAV7VE00</accession>
<name>A0AAV7VE00_PLEWA</name>
<sequence>MMHGSGAGNNPKRLKCRCEERWSLWRFKGALMRARQGGTERCRRALQRRRGEVRTDAGLLAPSRARNAGQTRSMEISQLEVLALRLHG</sequence>
<dbReference type="AlphaFoldDB" id="A0AAV7VE00"/>
<dbReference type="Proteomes" id="UP001066276">
    <property type="component" value="Chromosome 2_1"/>
</dbReference>
<comment type="caution">
    <text evidence="1">The sequence shown here is derived from an EMBL/GenBank/DDBJ whole genome shotgun (WGS) entry which is preliminary data.</text>
</comment>
<reference evidence="1" key="1">
    <citation type="journal article" date="2022" name="bioRxiv">
        <title>Sequencing and chromosome-scale assembly of the giantPleurodeles waltlgenome.</title>
        <authorList>
            <person name="Brown T."/>
            <person name="Elewa A."/>
            <person name="Iarovenko S."/>
            <person name="Subramanian E."/>
            <person name="Araus A.J."/>
            <person name="Petzold A."/>
            <person name="Susuki M."/>
            <person name="Suzuki K.-i.T."/>
            <person name="Hayashi T."/>
            <person name="Toyoda A."/>
            <person name="Oliveira C."/>
            <person name="Osipova E."/>
            <person name="Leigh N.D."/>
            <person name="Simon A."/>
            <person name="Yun M.H."/>
        </authorList>
    </citation>
    <scope>NUCLEOTIDE SEQUENCE</scope>
    <source>
        <strain evidence="1">20211129_DDA</strain>
        <tissue evidence="1">Liver</tissue>
    </source>
</reference>
<gene>
    <name evidence="1" type="ORF">NDU88_003680</name>
</gene>
<proteinExistence type="predicted"/>
<evidence type="ECO:0000313" key="2">
    <source>
        <dbReference type="Proteomes" id="UP001066276"/>
    </source>
</evidence>